<organism evidence="3 4">
    <name type="scientific">Streptomyces litchfieldiae</name>
    <dbReference type="NCBI Taxonomy" id="3075543"/>
    <lineage>
        <taxon>Bacteria</taxon>
        <taxon>Bacillati</taxon>
        <taxon>Actinomycetota</taxon>
        <taxon>Actinomycetes</taxon>
        <taxon>Kitasatosporales</taxon>
        <taxon>Streptomycetaceae</taxon>
        <taxon>Streptomyces</taxon>
    </lineage>
</organism>
<gene>
    <name evidence="3" type="ORF">RM590_28060</name>
</gene>
<dbReference type="Gene3D" id="3.20.20.100">
    <property type="entry name" value="NADP-dependent oxidoreductase domain"/>
    <property type="match status" value="1"/>
</dbReference>
<dbReference type="InterPro" id="IPR050791">
    <property type="entry name" value="Aldo-Keto_reductase"/>
</dbReference>
<evidence type="ECO:0000313" key="4">
    <source>
        <dbReference type="Proteomes" id="UP001183246"/>
    </source>
</evidence>
<name>A0ABU2MY23_9ACTN</name>
<dbReference type="Proteomes" id="UP001183246">
    <property type="component" value="Unassembled WGS sequence"/>
</dbReference>
<dbReference type="EMBL" id="JAVREL010000020">
    <property type="protein sequence ID" value="MDT0346411.1"/>
    <property type="molecule type" value="Genomic_DNA"/>
</dbReference>
<reference evidence="4" key="1">
    <citation type="submission" date="2023-07" db="EMBL/GenBank/DDBJ databases">
        <title>30 novel species of actinomycetes from the DSMZ collection.</title>
        <authorList>
            <person name="Nouioui I."/>
        </authorList>
    </citation>
    <scope>NUCLEOTIDE SEQUENCE [LARGE SCALE GENOMIC DNA]</scope>
    <source>
        <strain evidence="4">DSM 44938</strain>
    </source>
</reference>
<dbReference type="InterPro" id="IPR020471">
    <property type="entry name" value="AKR"/>
</dbReference>
<keyword evidence="4" id="KW-1185">Reference proteome</keyword>
<evidence type="ECO:0000259" key="2">
    <source>
        <dbReference type="Pfam" id="PF00248"/>
    </source>
</evidence>
<comment type="caution">
    <text evidence="3">The sequence shown here is derived from an EMBL/GenBank/DDBJ whole genome shotgun (WGS) entry which is preliminary data.</text>
</comment>
<sequence length="316" mass="34745">MRTTTLADGRTCGAIGLGCMSMSHSYSPMERDDAESIEVINRAVDLGITFFDTADMYGPFTNERLLGLALGSRRDEVLVATKCGLLAGPDGRLRRDARPEYIRAACDASLKRLGTDVIDLYQLHRVDPAVPLEESWGAMAELVREGKVRALGISHPTVEELERARAVFPVTAVQHELSVWASYTREDVLPWCRKNAVTFLAFAPLGRGFLTGRLPTAPFPENDSRSRDPRFAKGAMAENQAIVTAIRMVAERHEATPAQVALAWVLAQGEGVLPIPGTKKIRWLEENAAATELTLSQEDLEDLDAMPPPAGHRRWV</sequence>
<keyword evidence="1" id="KW-0560">Oxidoreductase</keyword>
<evidence type="ECO:0000313" key="3">
    <source>
        <dbReference type="EMBL" id="MDT0346411.1"/>
    </source>
</evidence>
<proteinExistence type="predicted"/>
<accession>A0ABU2MY23</accession>
<protein>
    <submittedName>
        <fullName evidence="3">Aldo/keto reductase</fullName>
    </submittedName>
</protein>
<feature type="domain" description="NADP-dependent oxidoreductase" evidence="2">
    <location>
        <begin position="14"/>
        <end position="305"/>
    </location>
</feature>
<dbReference type="PRINTS" id="PR00069">
    <property type="entry name" value="ALDKETRDTASE"/>
</dbReference>
<dbReference type="SUPFAM" id="SSF51430">
    <property type="entry name" value="NAD(P)-linked oxidoreductase"/>
    <property type="match status" value="1"/>
</dbReference>
<dbReference type="PANTHER" id="PTHR43625:SF40">
    <property type="entry name" value="ALDO-KETO REDUCTASE YAKC [NADP(+)]"/>
    <property type="match status" value="1"/>
</dbReference>
<dbReference type="InterPro" id="IPR036812">
    <property type="entry name" value="NAD(P)_OxRdtase_dom_sf"/>
</dbReference>
<dbReference type="InterPro" id="IPR023210">
    <property type="entry name" value="NADP_OxRdtase_dom"/>
</dbReference>
<dbReference type="RefSeq" id="WP_311707537.1">
    <property type="nucleotide sequence ID" value="NZ_JAVREL010000020.1"/>
</dbReference>
<dbReference type="Pfam" id="PF00248">
    <property type="entry name" value="Aldo_ket_red"/>
    <property type="match status" value="1"/>
</dbReference>
<dbReference type="PANTHER" id="PTHR43625">
    <property type="entry name" value="AFLATOXIN B1 ALDEHYDE REDUCTASE"/>
    <property type="match status" value="1"/>
</dbReference>
<evidence type="ECO:0000256" key="1">
    <source>
        <dbReference type="ARBA" id="ARBA00023002"/>
    </source>
</evidence>